<organism evidence="3 4">
    <name type="scientific">Paracoccus kondratievae</name>
    <dbReference type="NCBI Taxonomy" id="135740"/>
    <lineage>
        <taxon>Bacteria</taxon>
        <taxon>Pseudomonadati</taxon>
        <taxon>Pseudomonadota</taxon>
        <taxon>Alphaproteobacteria</taxon>
        <taxon>Rhodobacterales</taxon>
        <taxon>Paracoccaceae</taxon>
        <taxon>Paracoccus</taxon>
    </lineage>
</organism>
<accession>A0AAD3P0M3</accession>
<evidence type="ECO:0000313" key="4">
    <source>
        <dbReference type="Proteomes" id="UP001143349"/>
    </source>
</evidence>
<proteinExistence type="predicted"/>
<name>A0AAD3P0M3_9RHOB</name>
<evidence type="ECO:0000259" key="2">
    <source>
        <dbReference type="Pfam" id="PF07007"/>
    </source>
</evidence>
<sequence>MCKLVPPLVAALIAFAAPAMAEDGPRYDAGGFARCIADAKAGTDIDAALNNCIGGASTQCMATPGGDTTVGMSQCLESETRDWDKLLNINYARALKVAEAADKELAELGSAASPAAPELRKAQRNWIAFRDSTCRYEVLRFQGGTAGGPAAQSCMLELTADQALRLGRLTEGMEEQE</sequence>
<protein>
    <recommendedName>
        <fullName evidence="2">Lysozyme inhibitor LprI-like N-terminal domain-containing protein</fullName>
    </recommendedName>
</protein>
<keyword evidence="4" id="KW-1185">Reference proteome</keyword>
<gene>
    <name evidence="3" type="ORF">GCM10017635_34580</name>
</gene>
<keyword evidence="1" id="KW-0732">Signal</keyword>
<reference evidence="3" key="1">
    <citation type="journal article" date="2014" name="Int. J. Syst. Evol. Microbiol.">
        <title>Complete genome sequence of Corynebacterium casei LMG S-19264T (=DSM 44701T), isolated from a smear-ripened cheese.</title>
        <authorList>
            <consortium name="US DOE Joint Genome Institute (JGI-PGF)"/>
            <person name="Walter F."/>
            <person name="Albersmeier A."/>
            <person name="Kalinowski J."/>
            <person name="Ruckert C."/>
        </authorList>
    </citation>
    <scope>NUCLEOTIDE SEQUENCE</scope>
    <source>
        <strain evidence="3">VKM B-2222</strain>
    </source>
</reference>
<dbReference type="InterPro" id="IPR009739">
    <property type="entry name" value="LprI-like_N"/>
</dbReference>
<dbReference type="AlphaFoldDB" id="A0AAD3P0M3"/>
<comment type="caution">
    <text evidence="3">The sequence shown here is derived from an EMBL/GenBank/DDBJ whole genome shotgun (WGS) entry which is preliminary data.</text>
</comment>
<dbReference type="EMBL" id="BSFH01000097">
    <property type="protein sequence ID" value="GLK65981.1"/>
    <property type="molecule type" value="Genomic_DNA"/>
</dbReference>
<feature type="domain" description="Lysozyme inhibitor LprI-like N-terminal" evidence="2">
    <location>
        <begin position="60"/>
        <end position="166"/>
    </location>
</feature>
<feature type="signal peptide" evidence="1">
    <location>
        <begin position="1"/>
        <end position="21"/>
    </location>
</feature>
<evidence type="ECO:0000313" key="3">
    <source>
        <dbReference type="EMBL" id="GLK65981.1"/>
    </source>
</evidence>
<dbReference type="Pfam" id="PF07007">
    <property type="entry name" value="LprI"/>
    <property type="match status" value="1"/>
</dbReference>
<evidence type="ECO:0000256" key="1">
    <source>
        <dbReference type="SAM" id="SignalP"/>
    </source>
</evidence>
<dbReference type="Proteomes" id="UP001143349">
    <property type="component" value="Unassembled WGS sequence"/>
</dbReference>
<dbReference type="Gene3D" id="1.20.1270.180">
    <property type="match status" value="1"/>
</dbReference>
<feature type="chain" id="PRO_5042129368" description="Lysozyme inhibitor LprI-like N-terminal domain-containing protein" evidence="1">
    <location>
        <begin position="22"/>
        <end position="177"/>
    </location>
</feature>
<dbReference type="RefSeq" id="WP_085502447.1">
    <property type="nucleotide sequence ID" value="NZ_BSFH01000097.1"/>
</dbReference>
<reference evidence="3" key="2">
    <citation type="submission" date="2023-01" db="EMBL/GenBank/DDBJ databases">
        <authorList>
            <person name="Sun Q."/>
            <person name="Evtushenko L."/>
        </authorList>
    </citation>
    <scope>NUCLEOTIDE SEQUENCE</scope>
    <source>
        <strain evidence="3">VKM B-2222</strain>
    </source>
</reference>